<keyword evidence="2" id="KW-0472">Membrane</keyword>
<dbReference type="AlphaFoldDB" id="A0A1B6L9M6"/>
<organism evidence="4">
    <name type="scientific">Graphocephala atropunctata</name>
    <dbReference type="NCBI Taxonomy" id="36148"/>
    <lineage>
        <taxon>Eukaryota</taxon>
        <taxon>Metazoa</taxon>
        <taxon>Ecdysozoa</taxon>
        <taxon>Arthropoda</taxon>
        <taxon>Hexapoda</taxon>
        <taxon>Insecta</taxon>
        <taxon>Pterygota</taxon>
        <taxon>Neoptera</taxon>
        <taxon>Paraneoptera</taxon>
        <taxon>Hemiptera</taxon>
        <taxon>Auchenorrhyncha</taxon>
        <taxon>Membracoidea</taxon>
        <taxon>Cicadellidae</taxon>
        <taxon>Cicadellinae</taxon>
        <taxon>Cicadellini</taxon>
        <taxon>Graphocephala</taxon>
    </lineage>
</organism>
<keyword evidence="2" id="KW-1133">Transmembrane helix</keyword>
<dbReference type="EMBL" id="GEBQ01019743">
    <property type="protein sequence ID" value="JAT20234.1"/>
    <property type="molecule type" value="Transcribed_RNA"/>
</dbReference>
<dbReference type="Pfam" id="PF00226">
    <property type="entry name" value="DnaJ"/>
    <property type="match status" value="1"/>
</dbReference>
<dbReference type="PRINTS" id="PR00625">
    <property type="entry name" value="JDOMAIN"/>
</dbReference>
<dbReference type="Gene3D" id="1.10.287.110">
    <property type="entry name" value="DnaJ domain"/>
    <property type="match status" value="1"/>
</dbReference>
<sequence length="202" mass="24116">MYLNQCSSTVNLQFVRFITLVVSKYKYTNYYERLKITPQATQRDVKTAYYELSKKCHPDMNRYCKGASLQFKNISEAYNILKNPNSRMLYDRDVSFIRTNKYDNIQNSPVVENYEPFGSHEKKPPAKKRTGKMSPLQVDEWTRIHYSHTFHEAYNLKRELNKNIEQMKEEDERVWHVTTLLFIFSVIYFSFGVKQNCTEANK</sequence>
<feature type="domain" description="J" evidence="3">
    <location>
        <begin position="29"/>
        <end position="94"/>
    </location>
</feature>
<feature type="region of interest" description="Disordered" evidence="1">
    <location>
        <begin position="113"/>
        <end position="132"/>
    </location>
</feature>
<name>A0A1B6L9M6_9HEMI</name>
<dbReference type="InterPro" id="IPR036869">
    <property type="entry name" value="J_dom_sf"/>
</dbReference>
<dbReference type="PROSITE" id="PS00636">
    <property type="entry name" value="DNAJ_1"/>
    <property type="match status" value="1"/>
</dbReference>
<reference evidence="4" key="1">
    <citation type="submission" date="2015-11" db="EMBL/GenBank/DDBJ databases">
        <title>De novo transcriptome assembly of four potential Pierce s Disease insect vectors from Arizona vineyards.</title>
        <authorList>
            <person name="Tassone E.E."/>
        </authorList>
    </citation>
    <scope>NUCLEOTIDE SEQUENCE</scope>
</reference>
<evidence type="ECO:0000313" key="4">
    <source>
        <dbReference type="EMBL" id="JAT20234.1"/>
    </source>
</evidence>
<gene>
    <name evidence="4" type="ORF">g.4569</name>
</gene>
<keyword evidence="2" id="KW-0812">Transmembrane</keyword>
<dbReference type="InterPro" id="IPR001623">
    <property type="entry name" value="DnaJ_domain"/>
</dbReference>
<dbReference type="PROSITE" id="PS50076">
    <property type="entry name" value="DNAJ_2"/>
    <property type="match status" value="1"/>
</dbReference>
<protein>
    <recommendedName>
        <fullName evidence="3">J domain-containing protein</fullName>
    </recommendedName>
</protein>
<feature type="transmembrane region" description="Helical" evidence="2">
    <location>
        <begin position="174"/>
        <end position="193"/>
    </location>
</feature>
<dbReference type="CDD" id="cd06257">
    <property type="entry name" value="DnaJ"/>
    <property type="match status" value="1"/>
</dbReference>
<evidence type="ECO:0000256" key="1">
    <source>
        <dbReference type="SAM" id="MobiDB-lite"/>
    </source>
</evidence>
<dbReference type="SMART" id="SM00271">
    <property type="entry name" value="DnaJ"/>
    <property type="match status" value="1"/>
</dbReference>
<dbReference type="PANTHER" id="PTHR44873:SF1">
    <property type="entry name" value="DNAJ HOMOLOG SUBFAMILY C MEMBER 30, MITOCHONDRIAL"/>
    <property type="match status" value="1"/>
</dbReference>
<dbReference type="InterPro" id="IPR018253">
    <property type="entry name" value="DnaJ_domain_CS"/>
</dbReference>
<dbReference type="InterPro" id="IPR053025">
    <property type="entry name" value="Mito_ATP_Synthase-Asso"/>
</dbReference>
<evidence type="ECO:0000259" key="3">
    <source>
        <dbReference type="PROSITE" id="PS50076"/>
    </source>
</evidence>
<dbReference type="PANTHER" id="PTHR44873">
    <property type="entry name" value="DNAJ HOMOLOG SUBFAMILY C MEMBER 30, MITOCHONDRIAL"/>
    <property type="match status" value="1"/>
</dbReference>
<evidence type="ECO:0000256" key="2">
    <source>
        <dbReference type="SAM" id="Phobius"/>
    </source>
</evidence>
<proteinExistence type="predicted"/>
<accession>A0A1B6L9M6</accession>
<dbReference type="SUPFAM" id="SSF46565">
    <property type="entry name" value="Chaperone J-domain"/>
    <property type="match status" value="1"/>
</dbReference>